<proteinExistence type="inferred from homology"/>
<dbReference type="SUPFAM" id="SSF144217">
    <property type="entry name" value="CSL zinc finger"/>
    <property type="match status" value="1"/>
</dbReference>
<dbReference type="CDD" id="cd06257">
    <property type="entry name" value="DnaJ"/>
    <property type="match status" value="1"/>
</dbReference>
<organism evidence="10 11">
    <name type="scientific">Rhodotorula taiwanensis</name>
    <dbReference type="NCBI Taxonomy" id="741276"/>
    <lineage>
        <taxon>Eukaryota</taxon>
        <taxon>Fungi</taxon>
        <taxon>Dikarya</taxon>
        <taxon>Basidiomycota</taxon>
        <taxon>Pucciniomycotina</taxon>
        <taxon>Microbotryomycetes</taxon>
        <taxon>Sporidiobolales</taxon>
        <taxon>Sporidiobolaceae</taxon>
        <taxon>Rhodotorula</taxon>
    </lineage>
</organism>
<accession>A0A2S5BAW8</accession>
<dbReference type="InterPro" id="IPR001623">
    <property type="entry name" value="DnaJ_domain"/>
</dbReference>
<keyword evidence="11" id="KW-1185">Reference proteome</keyword>
<evidence type="ECO:0000256" key="2">
    <source>
        <dbReference type="ARBA" id="ARBA00006169"/>
    </source>
</evidence>
<dbReference type="STRING" id="741276.A0A2S5BAW8"/>
<evidence type="ECO:0000259" key="9">
    <source>
        <dbReference type="PROSITE" id="PS51074"/>
    </source>
</evidence>
<sequence length="200" mass="21967">MPAEISHRPLPQAASTLPLRQSHPPFTLDGGAGPAQRHPCEHVDLYARLGLAASPPPSAADIRLAYRALILQAHPDRAAATTTSGATVQDQLAGDVDAREVNEAWEVLADEESRAAYDAARRAYLSRTRAINTAFAVSHSLDDFEPHFIDDDDEPAYYTHPCRCSSEFRITVDQLEHGVEIVTCDGCSERCRVEYEVVEE</sequence>
<name>A0A2S5BAW8_9BASI</name>
<keyword evidence="5" id="KW-0862">Zinc</keyword>
<dbReference type="SMART" id="SM00271">
    <property type="entry name" value="DnaJ"/>
    <property type="match status" value="1"/>
</dbReference>
<dbReference type="GO" id="GO:0001671">
    <property type="term" value="F:ATPase activator activity"/>
    <property type="evidence" value="ECO:0007669"/>
    <property type="project" value="TreeGrafter"/>
</dbReference>
<protein>
    <recommendedName>
        <fullName evidence="3">Diphthamide biosynthesis protein 4</fullName>
    </recommendedName>
</protein>
<evidence type="ECO:0000259" key="8">
    <source>
        <dbReference type="PROSITE" id="PS50076"/>
    </source>
</evidence>
<dbReference type="Pfam" id="PF05207">
    <property type="entry name" value="Zn_ribbon_CSL"/>
    <property type="match status" value="1"/>
</dbReference>
<dbReference type="InterPro" id="IPR007872">
    <property type="entry name" value="DPH_MB_dom"/>
</dbReference>
<dbReference type="Gene3D" id="1.10.287.110">
    <property type="entry name" value="DnaJ domain"/>
    <property type="match status" value="1"/>
</dbReference>
<evidence type="ECO:0000313" key="10">
    <source>
        <dbReference type="EMBL" id="POY73925.1"/>
    </source>
</evidence>
<dbReference type="InterPro" id="IPR036869">
    <property type="entry name" value="J_dom_sf"/>
</dbReference>
<dbReference type="PANTHER" id="PTHR45255">
    <property type="entry name" value="DNAJ HOMOLOG SUBFAMILY C MEMBER 24"/>
    <property type="match status" value="1"/>
</dbReference>
<evidence type="ECO:0000256" key="3">
    <source>
        <dbReference type="ARBA" id="ARBA00021797"/>
    </source>
</evidence>
<dbReference type="OrthoDB" id="445556at2759"/>
<gene>
    <name evidence="10" type="ORF">BMF94_3006</name>
</gene>
<dbReference type="PROSITE" id="PS51074">
    <property type="entry name" value="DPH_MB"/>
    <property type="match status" value="1"/>
</dbReference>
<dbReference type="GO" id="GO:0017183">
    <property type="term" value="P:protein histidyl modification to diphthamide"/>
    <property type="evidence" value="ECO:0007669"/>
    <property type="project" value="UniProtKB-UniPathway"/>
</dbReference>
<keyword evidence="4" id="KW-0479">Metal-binding</keyword>
<dbReference type="EMBL" id="PJQD01000032">
    <property type="protein sequence ID" value="POY73925.1"/>
    <property type="molecule type" value="Genomic_DNA"/>
</dbReference>
<dbReference type="Proteomes" id="UP000237144">
    <property type="component" value="Unassembled WGS sequence"/>
</dbReference>
<dbReference type="PANTHER" id="PTHR45255:SF1">
    <property type="entry name" value="DNAJ HOMOLOG SUBFAMILY C MEMBER 24"/>
    <property type="match status" value="1"/>
</dbReference>
<evidence type="ECO:0000256" key="6">
    <source>
        <dbReference type="ARBA" id="ARBA00023004"/>
    </source>
</evidence>
<dbReference type="PROSITE" id="PS50076">
    <property type="entry name" value="DNAJ_2"/>
    <property type="match status" value="1"/>
</dbReference>
<evidence type="ECO:0000256" key="7">
    <source>
        <dbReference type="SAM" id="MobiDB-lite"/>
    </source>
</evidence>
<evidence type="ECO:0000256" key="5">
    <source>
        <dbReference type="ARBA" id="ARBA00022833"/>
    </source>
</evidence>
<keyword evidence="6" id="KW-0408">Iron</keyword>
<dbReference type="InterPro" id="IPR036671">
    <property type="entry name" value="DPH_MB_sf"/>
</dbReference>
<comment type="caution">
    <text evidence="10">The sequence shown here is derived from an EMBL/GenBank/DDBJ whole genome shotgun (WGS) entry which is preliminary data.</text>
</comment>
<evidence type="ECO:0000313" key="11">
    <source>
        <dbReference type="Proteomes" id="UP000237144"/>
    </source>
</evidence>
<dbReference type="Gene3D" id="3.10.660.10">
    <property type="entry name" value="DPH Zinc finger"/>
    <property type="match status" value="1"/>
</dbReference>
<evidence type="ECO:0000256" key="4">
    <source>
        <dbReference type="ARBA" id="ARBA00022723"/>
    </source>
</evidence>
<dbReference type="GO" id="GO:0008198">
    <property type="term" value="F:ferrous iron binding"/>
    <property type="evidence" value="ECO:0007669"/>
    <property type="project" value="TreeGrafter"/>
</dbReference>
<dbReference type="Pfam" id="PF00226">
    <property type="entry name" value="DnaJ"/>
    <property type="match status" value="1"/>
</dbReference>
<reference evidence="10 11" key="1">
    <citation type="journal article" date="2018" name="Front. Microbiol.">
        <title>Prospects for Fungal Bioremediation of Acidic Radioactive Waste Sites: Characterization and Genome Sequence of Rhodotorula taiwanensis MD1149.</title>
        <authorList>
            <person name="Tkavc R."/>
            <person name="Matrosova V.Y."/>
            <person name="Grichenko O.E."/>
            <person name="Gostincar C."/>
            <person name="Volpe R.P."/>
            <person name="Klimenkova P."/>
            <person name="Gaidamakova E.K."/>
            <person name="Zhou C.E."/>
            <person name="Stewart B.J."/>
            <person name="Lyman M.G."/>
            <person name="Malfatti S.A."/>
            <person name="Rubinfeld B."/>
            <person name="Courtot M."/>
            <person name="Singh J."/>
            <person name="Dalgard C.L."/>
            <person name="Hamilton T."/>
            <person name="Frey K.G."/>
            <person name="Gunde-Cimerman N."/>
            <person name="Dugan L."/>
            <person name="Daly M.J."/>
        </authorList>
    </citation>
    <scope>NUCLEOTIDE SEQUENCE [LARGE SCALE GENOMIC DNA]</scope>
    <source>
        <strain evidence="10 11">MD1149</strain>
    </source>
</reference>
<dbReference type="UniPathway" id="UPA00559"/>
<feature type="domain" description="DPH-type MB" evidence="9">
    <location>
        <begin position="135"/>
        <end position="196"/>
    </location>
</feature>
<comment type="similarity">
    <text evidence="2">Belongs to the DPH4 family.</text>
</comment>
<evidence type="ECO:0000256" key="1">
    <source>
        <dbReference type="ARBA" id="ARBA00003474"/>
    </source>
</evidence>
<feature type="region of interest" description="Disordered" evidence="7">
    <location>
        <begin position="1"/>
        <end position="35"/>
    </location>
</feature>
<feature type="domain" description="J" evidence="8">
    <location>
        <begin position="44"/>
        <end position="121"/>
    </location>
</feature>
<comment type="function">
    <text evidence="1">Required for the first step of diphthamide biosynthesis, the transfer of 3-amino-3-carboxypropyl from S-adenosyl-L-methionine to a histidine residue. Diphthamide is a post-translational modification of histidine which occurs in elongation factor 2.</text>
</comment>
<dbReference type="SUPFAM" id="SSF46565">
    <property type="entry name" value="Chaperone J-domain"/>
    <property type="match status" value="1"/>
</dbReference>
<dbReference type="AlphaFoldDB" id="A0A2S5BAW8"/>